<reference evidence="1 2" key="1">
    <citation type="submission" date="2020-05" db="EMBL/GenBank/DDBJ databases">
        <authorList>
            <person name="Khan S.A."/>
            <person name="Jeon C.O."/>
            <person name="Chun B.H."/>
        </authorList>
    </citation>
    <scope>NUCLEOTIDE SEQUENCE [LARGE SCALE GENOMIC DNA]</scope>
    <source>
        <strain evidence="1 2">S1162</strain>
    </source>
</reference>
<evidence type="ECO:0000313" key="2">
    <source>
        <dbReference type="Proteomes" id="UP000566071"/>
    </source>
</evidence>
<sequence>MVLVITGLGLTDAVPKFIREPYIARYSMKAWPVIIIWGKIVYELLFTDFVRQKSKIDQQFEEFKGKDWLMKIS</sequence>
<proteinExistence type="predicted"/>
<dbReference type="Proteomes" id="UP000566071">
    <property type="component" value="Unassembled WGS sequence"/>
</dbReference>
<name>A0ABX1W1X5_9SPHI</name>
<dbReference type="EMBL" id="JABFCR010000001">
    <property type="protein sequence ID" value="NNU33005.1"/>
    <property type="molecule type" value="Genomic_DNA"/>
</dbReference>
<keyword evidence="2" id="KW-1185">Reference proteome</keyword>
<organism evidence="1 2">
    <name type="scientific">Mucilaginibacter humi</name>
    <dbReference type="NCBI Taxonomy" id="2732510"/>
    <lineage>
        <taxon>Bacteria</taxon>
        <taxon>Pseudomonadati</taxon>
        <taxon>Bacteroidota</taxon>
        <taxon>Sphingobacteriia</taxon>
        <taxon>Sphingobacteriales</taxon>
        <taxon>Sphingobacteriaceae</taxon>
        <taxon>Mucilaginibacter</taxon>
    </lineage>
</organism>
<evidence type="ECO:0000313" key="1">
    <source>
        <dbReference type="EMBL" id="NNU33005.1"/>
    </source>
</evidence>
<accession>A0ABX1W1X5</accession>
<gene>
    <name evidence="1" type="ORF">HK413_00155</name>
</gene>
<protein>
    <submittedName>
        <fullName evidence="1">Uncharacterized protein</fullName>
    </submittedName>
</protein>
<comment type="caution">
    <text evidence="1">The sequence shown here is derived from an EMBL/GenBank/DDBJ whole genome shotgun (WGS) entry which is preliminary data.</text>
</comment>